<dbReference type="PANTHER" id="PTHR20898">
    <property type="entry name" value="DAEDALUS ON 3-RELATED-RELATED"/>
    <property type="match status" value="1"/>
</dbReference>
<name>A0AAD4JSJ9_9MUSC</name>
<dbReference type="EMBL" id="JAJJHW010003409">
    <property type="protein sequence ID" value="KAH8358832.1"/>
    <property type="molecule type" value="Genomic_DNA"/>
</dbReference>
<dbReference type="SMART" id="SM00697">
    <property type="entry name" value="DM8"/>
    <property type="match status" value="1"/>
</dbReference>
<dbReference type="Pfam" id="PF06477">
    <property type="entry name" value="DUF1091"/>
    <property type="match status" value="1"/>
</dbReference>
<proteinExistence type="predicted"/>
<organism evidence="1 2">
    <name type="scientific">Drosophila rubida</name>
    <dbReference type="NCBI Taxonomy" id="30044"/>
    <lineage>
        <taxon>Eukaryota</taxon>
        <taxon>Metazoa</taxon>
        <taxon>Ecdysozoa</taxon>
        <taxon>Arthropoda</taxon>
        <taxon>Hexapoda</taxon>
        <taxon>Insecta</taxon>
        <taxon>Pterygota</taxon>
        <taxon>Neoptera</taxon>
        <taxon>Endopterygota</taxon>
        <taxon>Diptera</taxon>
        <taxon>Brachycera</taxon>
        <taxon>Muscomorpha</taxon>
        <taxon>Ephydroidea</taxon>
        <taxon>Drosophilidae</taxon>
        <taxon>Drosophila</taxon>
    </lineage>
</organism>
<sequence length="155" mass="18155">EAVAIRFTNVFCKSSNKTRYVVNTCRLRAIKRNKYIFNYDATIIYELCDVKVNVQLVKRANGYKPWLYNLTIDACEFLRKRNNPIIKLIYNIFKDYSNLNHSCPYNGPVLIDGLYLQPGAIRVPMPTGEYGVMTTWIFDSTMKTYANVYFEFIED</sequence>
<protein>
    <submittedName>
        <fullName evidence="1">Uncharacterized protein</fullName>
    </submittedName>
</protein>
<dbReference type="InterPro" id="IPR010512">
    <property type="entry name" value="DUF1091"/>
</dbReference>
<evidence type="ECO:0000313" key="2">
    <source>
        <dbReference type="Proteomes" id="UP001200034"/>
    </source>
</evidence>
<dbReference type="Proteomes" id="UP001200034">
    <property type="component" value="Unassembled WGS sequence"/>
</dbReference>
<dbReference type="AlphaFoldDB" id="A0AAD4JSJ9"/>
<reference evidence="1" key="1">
    <citation type="journal article" date="2021" name="Mol. Ecol. Resour.">
        <title>Phylogenomic analyses of the genus Drosophila reveals genomic signals of climate adaptation.</title>
        <authorList>
            <person name="Li F."/>
            <person name="Rane R.V."/>
            <person name="Luria V."/>
            <person name="Xiong Z."/>
            <person name="Chen J."/>
            <person name="Li Z."/>
            <person name="Catullo R.A."/>
            <person name="Griffin P.C."/>
            <person name="Schiffer M."/>
            <person name="Pearce S."/>
            <person name="Lee S.F."/>
            <person name="McElroy K."/>
            <person name="Stocker A."/>
            <person name="Shirriffs J."/>
            <person name="Cockerell F."/>
            <person name="Coppin C."/>
            <person name="Sgro C.M."/>
            <person name="Karger A."/>
            <person name="Cain J.W."/>
            <person name="Weber J.A."/>
            <person name="Santpere G."/>
            <person name="Kirschner M.W."/>
            <person name="Hoffmann A.A."/>
            <person name="Oakeshott J.G."/>
            <person name="Zhang G."/>
        </authorList>
    </citation>
    <scope>NUCLEOTIDE SEQUENCE</scope>
    <source>
        <strain evidence="1">BGI-SZ-2011g</strain>
    </source>
</reference>
<dbReference type="PANTHER" id="PTHR20898:SF0">
    <property type="entry name" value="DAEDALUS ON 3-RELATED"/>
    <property type="match status" value="1"/>
</dbReference>
<accession>A0AAD4JSJ9</accession>
<comment type="caution">
    <text evidence="1">The sequence shown here is derived from an EMBL/GenBank/DDBJ whole genome shotgun (WGS) entry which is preliminary data.</text>
</comment>
<evidence type="ECO:0000313" key="1">
    <source>
        <dbReference type="EMBL" id="KAH8358832.1"/>
    </source>
</evidence>
<keyword evidence="2" id="KW-1185">Reference proteome</keyword>
<gene>
    <name evidence="1" type="ORF">KR093_002778</name>
</gene>
<feature type="non-terminal residue" evidence="1">
    <location>
        <position position="1"/>
    </location>
</feature>